<reference evidence="1" key="1">
    <citation type="submission" date="2020-06" db="EMBL/GenBank/DDBJ databases">
        <title>A novel thermopfilic bacterium from Erzurum, Turkey.</title>
        <authorList>
            <person name="Adiguzel A."/>
            <person name="Ay H."/>
            <person name="Baltaci M.O."/>
        </authorList>
    </citation>
    <scope>NUCLEOTIDE SEQUENCE</scope>
    <source>
        <strain evidence="1">P2</strain>
    </source>
</reference>
<comment type="caution">
    <text evidence="1">The sequence shown here is derived from an EMBL/GenBank/DDBJ whole genome shotgun (WGS) entry which is preliminary data.</text>
</comment>
<evidence type="ECO:0000313" key="2">
    <source>
        <dbReference type="Proteomes" id="UP000625804"/>
    </source>
</evidence>
<keyword evidence="2" id="KW-1185">Reference proteome</keyword>
<dbReference type="SUPFAM" id="SSF52467">
    <property type="entry name" value="DHS-like NAD/FAD-binding domain"/>
    <property type="match status" value="1"/>
</dbReference>
<evidence type="ECO:0000313" key="1">
    <source>
        <dbReference type="EMBL" id="NSL52769.1"/>
    </source>
</evidence>
<name>A0A8J8GFY8_9BACI</name>
<proteinExistence type="predicted"/>
<dbReference type="EMBL" id="JABTTE010000021">
    <property type="protein sequence ID" value="NSL52769.1"/>
    <property type="molecule type" value="Genomic_DNA"/>
</dbReference>
<dbReference type="Proteomes" id="UP000625804">
    <property type="component" value="Unassembled WGS sequence"/>
</dbReference>
<accession>A0A8J8GFY8</accession>
<dbReference type="AlphaFoldDB" id="A0A8J8GFY8"/>
<dbReference type="RefSeq" id="WP_173731969.1">
    <property type="nucleotide sequence ID" value="NZ_JABTTE010000021.1"/>
</dbReference>
<dbReference type="InterPro" id="IPR029035">
    <property type="entry name" value="DHS-like_NAD/FAD-binding_dom"/>
</dbReference>
<sequence length="361" mass="42228">MNDGLSFSKQKDAIKTFIRKQLLSPNLNFFIGSGCSFPAVPLMGKTFKSLKKDLHDAALGNYRSEENDDIEGYLNWLHTSLNFFENSDIDYENIGEFQENYERTKKGLIESIDINYYEHKDVLNFYKEFYNEIFSIRNNRDFSPVNVFTTNYDLFNELAMENANIRYTNGFRGTIQRIFDPTEFHLRLVDDVNRYKDKWSIVRRFVKLYKIHGSIDWLYDSKIGKVVQRRANEDESENVLIYPTIHKHIETQQTPYSELFREFSINLQKPNSTLVVMGYGFPDQHINQLISQALSNEDFTLIIFSSLLEDKAKEFFENHKDLLNIHFIGGRMIPAENPSDSEDGHHFSNILGYMKAGEGDD</sequence>
<gene>
    <name evidence="1" type="ORF">HR057_13510</name>
</gene>
<organism evidence="1 2">
    <name type="scientific">Calidifontibacillus erzurumensis</name>
    <dbReference type="NCBI Taxonomy" id="2741433"/>
    <lineage>
        <taxon>Bacteria</taxon>
        <taxon>Bacillati</taxon>
        <taxon>Bacillota</taxon>
        <taxon>Bacilli</taxon>
        <taxon>Bacillales</taxon>
        <taxon>Bacillaceae</taxon>
        <taxon>Calidifontibacillus/Schinkia group</taxon>
        <taxon>Calidifontibacillus</taxon>
    </lineage>
</organism>
<protein>
    <submittedName>
        <fullName evidence="1">SIR2 family protein</fullName>
    </submittedName>
</protein>
<dbReference type="Pfam" id="PF13289">
    <property type="entry name" value="SIR2_2"/>
    <property type="match status" value="1"/>
</dbReference>